<evidence type="ECO:0000256" key="5">
    <source>
        <dbReference type="ARBA" id="ARBA00023136"/>
    </source>
</evidence>
<keyword evidence="8" id="KW-1185">Reference proteome</keyword>
<comment type="similarity">
    <text evidence="2 6">Belongs to the 4-toluene sulfonate uptake permease (TSUP) (TC 2.A.102) family.</text>
</comment>
<feature type="transmembrane region" description="Helical" evidence="6">
    <location>
        <begin position="256"/>
        <end position="276"/>
    </location>
</feature>
<dbReference type="EMBL" id="FOOC01000001">
    <property type="protein sequence ID" value="SFF26290.1"/>
    <property type="molecule type" value="Genomic_DNA"/>
</dbReference>
<keyword evidence="4 6" id="KW-1133">Transmembrane helix</keyword>
<feature type="transmembrane region" description="Helical" evidence="6">
    <location>
        <begin position="199"/>
        <end position="220"/>
    </location>
</feature>
<evidence type="ECO:0000256" key="1">
    <source>
        <dbReference type="ARBA" id="ARBA00004141"/>
    </source>
</evidence>
<sequence length="278" mass="27671">MTLVLTGALGTLVGVVLGLTGAGGAILAVPLLMWGLGWSLAQAAPVALVAVTAAALAGTLAAWPARIVRWRAALLLAGAGAASAPLGLHAAAALPDLWLRRAFAVVLLVAAARMLHQATRTAEQAFEHLPAPVPGADDSGRAICRISAATGRILWTIPCMAVIALTGALTGLLSGLLGVGGGFIIVPVLRAVTTLSMHAAIATALMAVALTGSAAVASAIAHDLHLPWAVALPFVGGALAGMFAGRRIAPRIPGSWLQRGFALLLIGVAGALALQAGL</sequence>
<dbReference type="PANTHER" id="PTHR43701:SF2">
    <property type="entry name" value="MEMBRANE TRANSPORTER PROTEIN YJNA-RELATED"/>
    <property type="match status" value="1"/>
</dbReference>
<evidence type="ECO:0000256" key="3">
    <source>
        <dbReference type="ARBA" id="ARBA00022692"/>
    </source>
</evidence>
<feature type="transmembrane region" description="Helical" evidence="6">
    <location>
        <begin position="42"/>
        <end position="65"/>
    </location>
</feature>
<feature type="transmembrane region" description="Helical" evidence="6">
    <location>
        <begin position="72"/>
        <end position="92"/>
    </location>
</feature>
<keyword evidence="6" id="KW-1003">Cell membrane</keyword>
<evidence type="ECO:0000256" key="6">
    <source>
        <dbReference type="RuleBase" id="RU363041"/>
    </source>
</evidence>
<dbReference type="Pfam" id="PF01925">
    <property type="entry name" value="TauE"/>
    <property type="match status" value="1"/>
</dbReference>
<feature type="transmembrane region" description="Helical" evidence="6">
    <location>
        <begin position="226"/>
        <end position="244"/>
    </location>
</feature>
<evidence type="ECO:0000256" key="4">
    <source>
        <dbReference type="ARBA" id="ARBA00022989"/>
    </source>
</evidence>
<accession>A0A1I2HAG0</accession>
<feature type="transmembrane region" description="Helical" evidence="6">
    <location>
        <begin position="175"/>
        <end position="192"/>
    </location>
</feature>
<dbReference type="PANTHER" id="PTHR43701">
    <property type="entry name" value="MEMBRANE TRANSPORTER PROTEIN MJ0441-RELATED"/>
    <property type="match status" value="1"/>
</dbReference>
<protein>
    <recommendedName>
        <fullName evidence="6">Probable membrane transporter protein</fullName>
    </recommendedName>
</protein>
<dbReference type="InterPro" id="IPR002781">
    <property type="entry name" value="TM_pro_TauE-like"/>
</dbReference>
<proteinExistence type="inferred from homology"/>
<keyword evidence="3 6" id="KW-0812">Transmembrane</keyword>
<comment type="subcellular location">
    <subcellularLocation>
        <location evidence="6">Cell membrane</location>
        <topology evidence="6">Multi-pass membrane protein</topology>
    </subcellularLocation>
    <subcellularLocation>
        <location evidence="1">Membrane</location>
        <topology evidence="1">Multi-pass membrane protein</topology>
    </subcellularLocation>
</comment>
<dbReference type="GO" id="GO:0005886">
    <property type="term" value="C:plasma membrane"/>
    <property type="evidence" value="ECO:0007669"/>
    <property type="project" value="UniProtKB-SubCell"/>
</dbReference>
<dbReference type="InterPro" id="IPR051598">
    <property type="entry name" value="TSUP/Inactive_protease-like"/>
</dbReference>
<dbReference type="Proteomes" id="UP000199771">
    <property type="component" value="Unassembled WGS sequence"/>
</dbReference>
<keyword evidence="5 6" id="KW-0472">Membrane</keyword>
<gene>
    <name evidence="7" type="ORF">SAMN04488120_101255</name>
</gene>
<dbReference type="OrthoDB" id="7031597at2"/>
<dbReference type="AlphaFoldDB" id="A0A1I2HAG0"/>
<reference evidence="7 8" key="1">
    <citation type="submission" date="2016-10" db="EMBL/GenBank/DDBJ databases">
        <authorList>
            <person name="de Groot N.N."/>
        </authorList>
    </citation>
    <scope>NUCLEOTIDE SEQUENCE [LARGE SCALE GENOMIC DNA]</scope>
    <source>
        <strain evidence="7 8">DSM 23609</strain>
    </source>
</reference>
<dbReference type="RefSeq" id="WP_091530429.1">
    <property type="nucleotide sequence ID" value="NZ_FOOC01000001.1"/>
</dbReference>
<organism evidence="7 8">
    <name type="scientific">Fontimonas thermophila</name>
    <dbReference type="NCBI Taxonomy" id="1076937"/>
    <lineage>
        <taxon>Bacteria</taxon>
        <taxon>Pseudomonadati</taxon>
        <taxon>Pseudomonadota</taxon>
        <taxon>Gammaproteobacteria</taxon>
        <taxon>Nevskiales</taxon>
        <taxon>Nevskiaceae</taxon>
        <taxon>Fontimonas</taxon>
    </lineage>
</organism>
<evidence type="ECO:0000313" key="7">
    <source>
        <dbReference type="EMBL" id="SFF26290.1"/>
    </source>
</evidence>
<evidence type="ECO:0000256" key="2">
    <source>
        <dbReference type="ARBA" id="ARBA00009142"/>
    </source>
</evidence>
<evidence type="ECO:0000313" key="8">
    <source>
        <dbReference type="Proteomes" id="UP000199771"/>
    </source>
</evidence>
<name>A0A1I2HAG0_9GAMM</name>